<dbReference type="InterPro" id="IPR012854">
    <property type="entry name" value="Cu_amine_oxidase-like_N"/>
</dbReference>
<comment type="catalytic activity">
    <reaction evidence="10">
        <text>1D-myo-inositol 1,2,5,6-tetrakisphosphate + H2O = 1D-myo-inositol 1,2,6-trisphosphate + phosphate</text>
        <dbReference type="Rhea" id="RHEA:77119"/>
        <dbReference type="ChEBI" id="CHEBI:15377"/>
        <dbReference type="ChEBI" id="CHEBI:43474"/>
        <dbReference type="ChEBI" id="CHEBI:195535"/>
        <dbReference type="ChEBI" id="CHEBI:195537"/>
        <dbReference type="EC" id="3.1.3.62"/>
    </reaction>
    <physiologicalReaction direction="left-to-right" evidence="10">
        <dbReference type="Rhea" id="RHEA:77120"/>
    </physiologicalReaction>
</comment>
<reference evidence="15" key="1">
    <citation type="submission" date="2023-07" db="EMBL/GenBank/DDBJ databases">
        <title>Sorghum-associated microbial communities from plants grown in Nebraska, USA.</title>
        <authorList>
            <person name="Schachtman D."/>
        </authorList>
    </citation>
    <scope>NUCLEOTIDE SEQUENCE</scope>
    <source>
        <strain evidence="15">BE80</strain>
    </source>
</reference>
<sequence length="527" mass="59640">MNIKKIGISVVSLTMLTSIGVFDVYGAGTKRTIEVSEQAVNVVVDGQKMDGESFVYNGITYVPARVIGEALGKEVDWDERTQSVFVGQKMNDTQGYRGTKSPYPFDNTTSYSEAPTGYKPVFINLVGRHGSRHLSSSKYDKTLYELLSIAEKDGQITNLGKELKKEIAKLMDIEKDHYGLLSISGGEELKGIGSRLGHNYKDIFTDDKKVIAQATFKDRTPQSRDQFIEGLEESLGDKKVDILSSAFEEGSDPYLRPYDLATKYNEFAEEGEWVKLYENYATQEKGTTYAKELLSPLFSDRFYQRLDAGEFQLKDEKGKVKLSNPTEAASNLYELYIISSNLKEEGNLEFGRYFTTNQLKWYESLDSIQDFYEKGPSLTSTDLPQNIAAPLVKELLTSTEQSIEKKDTAGIFRFAHAETIIPLSSFLDIEGANVSVDNPEKVAENWNGAEISPMGANIQWILYSNGEDYMVKMLRNEEEIAFPIETKTYPYYKWEDVKKYYETKLEKVGVDMNSSLEDNIELLQTKF</sequence>
<evidence type="ECO:0000256" key="13">
    <source>
        <dbReference type="ARBA" id="ARBA00043832"/>
    </source>
</evidence>
<comment type="subcellular location">
    <subcellularLocation>
        <location evidence="1">Membrane</location>
    </subcellularLocation>
</comment>
<accession>A0AAP5GXV6</accession>
<evidence type="ECO:0000256" key="3">
    <source>
        <dbReference type="ARBA" id="ARBA00012976"/>
    </source>
</evidence>
<comment type="similarity">
    <text evidence="2">Belongs to the histidine acid phosphatase family. MINPP1 subfamily.</text>
</comment>
<organism evidence="15 16">
    <name type="scientific">Paenibacillus amylolyticus</name>
    <dbReference type="NCBI Taxonomy" id="1451"/>
    <lineage>
        <taxon>Bacteria</taxon>
        <taxon>Bacillati</taxon>
        <taxon>Bacillota</taxon>
        <taxon>Bacilli</taxon>
        <taxon>Bacillales</taxon>
        <taxon>Paenibacillaceae</taxon>
        <taxon>Paenibacillus</taxon>
    </lineage>
</organism>
<keyword evidence="8" id="KW-0472">Membrane</keyword>
<comment type="catalytic activity">
    <reaction evidence="11">
        <text>1D-myo-inositol 1,2,4,5,6-pentakisphosphate + H2O = 1D-myo-inositol 1,2,5,6-tetrakisphosphate + phosphate</text>
        <dbReference type="Rhea" id="RHEA:77115"/>
        <dbReference type="ChEBI" id="CHEBI:15377"/>
        <dbReference type="ChEBI" id="CHEBI:43474"/>
        <dbReference type="ChEBI" id="CHEBI:57798"/>
        <dbReference type="ChEBI" id="CHEBI:195535"/>
        <dbReference type="EC" id="3.1.3.62"/>
    </reaction>
    <physiologicalReaction direction="left-to-right" evidence="11">
        <dbReference type="Rhea" id="RHEA:77116"/>
    </physiologicalReaction>
</comment>
<evidence type="ECO:0000256" key="1">
    <source>
        <dbReference type="ARBA" id="ARBA00004370"/>
    </source>
</evidence>
<dbReference type="EC" id="3.1.3.80" evidence="3"/>
<evidence type="ECO:0000256" key="7">
    <source>
        <dbReference type="ARBA" id="ARBA00022801"/>
    </source>
</evidence>
<dbReference type="SUPFAM" id="SSF55383">
    <property type="entry name" value="Copper amine oxidase, domain N"/>
    <property type="match status" value="1"/>
</dbReference>
<evidence type="ECO:0000256" key="8">
    <source>
        <dbReference type="ARBA" id="ARBA00023136"/>
    </source>
</evidence>
<dbReference type="Proteomes" id="UP001254832">
    <property type="component" value="Unassembled WGS sequence"/>
</dbReference>
<dbReference type="EC" id="3.1.3.62" evidence="4"/>
<evidence type="ECO:0000256" key="10">
    <source>
        <dbReference type="ARBA" id="ARBA00043668"/>
    </source>
</evidence>
<dbReference type="Pfam" id="PF00328">
    <property type="entry name" value="His_Phos_2"/>
    <property type="match status" value="1"/>
</dbReference>
<dbReference type="Gene3D" id="3.40.50.1240">
    <property type="entry name" value="Phosphoglycerate mutase-like"/>
    <property type="match status" value="1"/>
</dbReference>
<name>A0AAP5GXV6_PAEAM</name>
<evidence type="ECO:0000256" key="4">
    <source>
        <dbReference type="ARBA" id="ARBA00013040"/>
    </source>
</evidence>
<dbReference type="InterPro" id="IPR029033">
    <property type="entry name" value="His_PPase_superfam"/>
</dbReference>
<comment type="catalytic activity">
    <reaction evidence="13">
        <text>(2R)-2,3-bisphosphoglycerate + H2O = (2R)-2-phosphoglycerate + phosphate</text>
        <dbReference type="Rhea" id="RHEA:27381"/>
        <dbReference type="ChEBI" id="CHEBI:15377"/>
        <dbReference type="ChEBI" id="CHEBI:43474"/>
        <dbReference type="ChEBI" id="CHEBI:58248"/>
        <dbReference type="ChEBI" id="CHEBI:58289"/>
        <dbReference type="EC" id="3.1.3.80"/>
    </reaction>
    <physiologicalReaction direction="left-to-right" evidence="13">
        <dbReference type="Rhea" id="RHEA:27382"/>
    </physiologicalReaction>
</comment>
<comment type="catalytic activity">
    <reaction evidence="12">
        <text>1D-myo-inositol hexakisphosphate + H2O = 1D-myo-inositol 1,2,4,5,6-pentakisphosphate + phosphate</text>
        <dbReference type="Rhea" id="RHEA:16989"/>
        <dbReference type="ChEBI" id="CHEBI:15377"/>
        <dbReference type="ChEBI" id="CHEBI:43474"/>
        <dbReference type="ChEBI" id="CHEBI:57798"/>
        <dbReference type="ChEBI" id="CHEBI:58130"/>
        <dbReference type="EC" id="3.1.3.62"/>
    </reaction>
    <physiologicalReaction direction="left-to-right" evidence="12">
        <dbReference type="Rhea" id="RHEA:16990"/>
    </physiologicalReaction>
</comment>
<dbReference type="PANTHER" id="PTHR20963:SF8">
    <property type="entry name" value="MULTIPLE INOSITOL POLYPHOSPHATE PHOSPHATASE 1"/>
    <property type="match status" value="1"/>
</dbReference>
<dbReference type="GO" id="GO:0034417">
    <property type="term" value="F:bisphosphoglycerate 3-phosphatase activity"/>
    <property type="evidence" value="ECO:0007669"/>
    <property type="project" value="UniProtKB-EC"/>
</dbReference>
<dbReference type="EMBL" id="JAVDTR010000001">
    <property type="protein sequence ID" value="MDR6721735.1"/>
    <property type="molecule type" value="Genomic_DNA"/>
</dbReference>
<dbReference type="Pfam" id="PF07833">
    <property type="entry name" value="Cu_amine_oxidN1"/>
    <property type="match status" value="1"/>
</dbReference>
<dbReference type="SUPFAM" id="SSF53254">
    <property type="entry name" value="Phosphoglycerate mutase-like"/>
    <property type="match status" value="1"/>
</dbReference>
<dbReference type="InterPro" id="IPR000560">
    <property type="entry name" value="His_Pase_clade-2"/>
</dbReference>
<protein>
    <recommendedName>
        <fullName evidence="5">Multiple inositol polyphosphate phosphatase 1</fullName>
        <ecNumber evidence="4">3.1.3.62</ecNumber>
        <ecNumber evidence="3">3.1.3.80</ecNumber>
    </recommendedName>
    <alternativeName>
        <fullName evidence="9">2,3-bisphosphoglycerate 3-phosphatase</fullName>
    </alternativeName>
</protein>
<dbReference type="PANTHER" id="PTHR20963">
    <property type="entry name" value="MULTIPLE INOSITOL POLYPHOSPHATE PHOSPHATASE-RELATED"/>
    <property type="match status" value="1"/>
</dbReference>
<dbReference type="RefSeq" id="WP_310135834.1">
    <property type="nucleotide sequence ID" value="NZ_JAVDTR010000001.1"/>
</dbReference>
<evidence type="ECO:0000256" key="6">
    <source>
        <dbReference type="ARBA" id="ARBA00022729"/>
    </source>
</evidence>
<evidence type="ECO:0000256" key="9">
    <source>
        <dbReference type="ARBA" id="ARBA00031642"/>
    </source>
</evidence>
<feature type="domain" description="Copper amine oxidase-like N-terminal" evidence="14">
    <location>
        <begin position="31"/>
        <end position="85"/>
    </location>
</feature>
<evidence type="ECO:0000313" key="15">
    <source>
        <dbReference type="EMBL" id="MDR6721735.1"/>
    </source>
</evidence>
<evidence type="ECO:0000259" key="14">
    <source>
        <dbReference type="Pfam" id="PF07833"/>
    </source>
</evidence>
<proteinExistence type="inferred from homology"/>
<keyword evidence="6" id="KW-0732">Signal</keyword>
<comment type="caution">
    <text evidence="15">The sequence shown here is derived from an EMBL/GenBank/DDBJ whole genome shotgun (WGS) entry which is preliminary data.</text>
</comment>
<evidence type="ECO:0000256" key="2">
    <source>
        <dbReference type="ARBA" id="ARBA00008422"/>
    </source>
</evidence>
<evidence type="ECO:0000313" key="16">
    <source>
        <dbReference type="Proteomes" id="UP001254832"/>
    </source>
</evidence>
<evidence type="ECO:0000256" key="5">
    <source>
        <dbReference type="ARBA" id="ARBA00018097"/>
    </source>
</evidence>
<dbReference type="AlphaFoldDB" id="A0AAP5GXV6"/>
<evidence type="ECO:0000256" key="11">
    <source>
        <dbReference type="ARBA" id="ARBA00043671"/>
    </source>
</evidence>
<gene>
    <name evidence="15" type="ORF">J2W91_000183</name>
</gene>
<dbReference type="InterPro" id="IPR036582">
    <property type="entry name" value="Mao_N_sf"/>
</dbReference>
<evidence type="ECO:0000256" key="12">
    <source>
        <dbReference type="ARBA" id="ARBA00043691"/>
    </source>
</evidence>
<dbReference type="GO" id="GO:0016020">
    <property type="term" value="C:membrane"/>
    <property type="evidence" value="ECO:0007669"/>
    <property type="project" value="UniProtKB-SubCell"/>
</dbReference>
<keyword evidence="7" id="KW-0378">Hydrolase</keyword>